<dbReference type="Gene3D" id="3.40.50.1450">
    <property type="entry name" value="HybD-like"/>
    <property type="match status" value="1"/>
</dbReference>
<sequence>MGNDKTSDAATGADTGTPLVTVLGIGNPVMGDDGIGLELLRRLAPELESAGMRQTTQAGDSAHLVWSPSNLDDPANIAGRGDEWTGAVAYIDGGTCGMELLPIVQEAKNLLLLDALAGPGDPGTVVKLVGDQIPRLLAAKLSAHQVGLLDLLTAARLLGQEPARVGVVGVVYESADMVVGLSDTALVGIEEATEVARELIDSWLADEHDSGV</sequence>
<evidence type="ECO:0000256" key="4">
    <source>
        <dbReference type="ARBA" id="ARBA00022801"/>
    </source>
</evidence>
<dbReference type="EMBL" id="CP120206">
    <property type="protein sequence ID" value="WET44693.1"/>
    <property type="molecule type" value="Genomic_DNA"/>
</dbReference>
<dbReference type="InterPro" id="IPR000671">
    <property type="entry name" value="Peptidase_A31"/>
</dbReference>
<protein>
    <submittedName>
        <fullName evidence="5">Hydrogenase maturation protease</fullName>
    </submittedName>
</protein>
<dbReference type="Pfam" id="PF01750">
    <property type="entry name" value="HycI"/>
    <property type="match status" value="1"/>
</dbReference>
<evidence type="ECO:0000256" key="3">
    <source>
        <dbReference type="ARBA" id="ARBA00022750"/>
    </source>
</evidence>
<dbReference type="PANTHER" id="PTHR30302:SF1">
    <property type="entry name" value="HYDROGENASE 2 MATURATION PROTEASE"/>
    <property type="match status" value="1"/>
</dbReference>
<evidence type="ECO:0000256" key="2">
    <source>
        <dbReference type="ARBA" id="ARBA00022670"/>
    </source>
</evidence>
<dbReference type="SUPFAM" id="SSF53163">
    <property type="entry name" value="HybD-like"/>
    <property type="match status" value="2"/>
</dbReference>
<name>A0AB38XYC8_CORAY</name>
<proteinExistence type="inferred from homology"/>
<evidence type="ECO:0000313" key="6">
    <source>
        <dbReference type="Proteomes" id="UP001220238"/>
    </source>
</evidence>
<gene>
    <name evidence="5" type="ORF">P2W56_04480</name>
</gene>
<dbReference type="PANTHER" id="PTHR30302">
    <property type="entry name" value="HYDROGENASE 1 MATURATION PROTEASE"/>
    <property type="match status" value="1"/>
</dbReference>
<reference evidence="5" key="1">
    <citation type="submission" date="2023-03" db="EMBL/GenBank/DDBJ databases">
        <title>Corynebacterium amycolatum SB-1.</title>
        <authorList>
            <person name="Jo H."/>
        </authorList>
    </citation>
    <scope>NUCLEOTIDE SEQUENCE</scope>
    <source>
        <strain evidence="5">SB-1</strain>
    </source>
</reference>
<organism evidence="5 6">
    <name type="scientific">Corynebacterium amycolatum</name>
    <dbReference type="NCBI Taxonomy" id="43765"/>
    <lineage>
        <taxon>Bacteria</taxon>
        <taxon>Bacillati</taxon>
        <taxon>Actinomycetota</taxon>
        <taxon>Actinomycetes</taxon>
        <taxon>Mycobacteriales</taxon>
        <taxon>Corynebacteriaceae</taxon>
        <taxon>Corynebacterium</taxon>
    </lineage>
</organism>
<keyword evidence="3" id="KW-0064">Aspartyl protease</keyword>
<dbReference type="GO" id="GO:0008047">
    <property type="term" value="F:enzyme activator activity"/>
    <property type="evidence" value="ECO:0007669"/>
    <property type="project" value="InterPro"/>
</dbReference>
<accession>A0AB38XYC8</accession>
<comment type="similarity">
    <text evidence="1">Belongs to the peptidase A31 family.</text>
</comment>
<evidence type="ECO:0000256" key="1">
    <source>
        <dbReference type="ARBA" id="ARBA00006814"/>
    </source>
</evidence>
<dbReference type="GO" id="GO:0016485">
    <property type="term" value="P:protein processing"/>
    <property type="evidence" value="ECO:0007669"/>
    <property type="project" value="TreeGrafter"/>
</dbReference>
<evidence type="ECO:0000313" key="5">
    <source>
        <dbReference type="EMBL" id="WET44693.1"/>
    </source>
</evidence>
<keyword evidence="2 5" id="KW-0645">Protease</keyword>
<dbReference type="AlphaFoldDB" id="A0AB38XYC8"/>
<dbReference type="InterPro" id="IPR023430">
    <property type="entry name" value="Pept_HybD-like_dom_sf"/>
</dbReference>
<dbReference type="Proteomes" id="UP001220238">
    <property type="component" value="Chromosome"/>
</dbReference>
<dbReference type="NCBIfam" id="TIGR00072">
    <property type="entry name" value="hydrog_prot"/>
    <property type="match status" value="1"/>
</dbReference>
<keyword evidence="4" id="KW-0378">Hydrolase</keyword>
<dbReference type="GO" id="GO:0004190">
    <property type="term" value="F:aspartic-type endopeptidase activity"/>
    <property type="evidence" value="ECO:0007669"/>
    <property type="project" value="UniProtKB-KW"/>
</dbReference>